<evidence type="ECO:0000256" key="1">
    <source>
        <dbReference type="SAM" id="MobiDB-lite"/>
    </source>
</evidence>
<dbReference type="Proteomes" id="UP000214720">
    <property type="component" value="Unassembled WGS sequence"/>
</dbReference>
<comment type="caution">
    <text evidence="2">The sequence shown here is derived from an EMBL/GenBank/DDBJ whole genome shotgun (WGS) entry which is preliminary data.</text>
</comment>
<gene>
    <name evidence="2" type="ORF">BSU04_44030</name>
</gene>
<proteinExistence type="predicted"/>
<feature type="region of interest" description="Disordered" evidence="1">
    <location>
        <begin position="1"/>
        <end position="48"/>
    </location>
</feature>
<dbReference type="EMBL" id="MTHB01000287">
    <property type="protein sequence ID" value="OXC72025.1"/>
    <property type="molecule type" value="Genomic_DNA"/>
</dbReference>
<dbReference type="AlphaFoldDB" id="A0A226WLG8"/>
<accession>A0A226WLG8</accession>
<evidence type="ECO:0000313" key="2">
    <source>
        <dbReference type="EMBL" id="OXC72025.1"/>
    </source>
</evidence>
<protein>
    <submittedName>
        <fullName evidence="2">Uncharacterized protein</fullName>
    </submittedName>
</protein>
<name>A0A226WLG8_CABSO</name>
<evidence type="ECO:0000313" key="3">
    <source>
        <dbReference type="Proteomes" id="UP000214720"/>
    </source>
</evidence>
<feature type="compositionally biased region" description="Basic and acidic residues" evidence="1">
    <location>
        <begin position="12"/>
        <end position="32"/>
    </location>
</feature>
<reference evidence="3" key="1">
    <citation type="submission" date="2017-01" db="EMBL/GenBank/DDBJ databases">
        <title>Genome Analysis of Deinococcus marmoris KOPRI26562.</title>
        <authorList>
            <person name="Kim J.H."/>
            <person name="Oh H.-M."/>
        </authorList>
    </citation>
    <scope>NUCLEOTIDE SEQUENCE [LARGE SCALE GENOMIC DNA]</scope>
    <source>
        <strain evidence="3">PAMC 26633</strain>
    </source>
</reference>
<organism evidence="2 3">
    <name type="scientific">Caballeronia sordidicola</name>
    <name type="common">Burkholderia sordidicola</name>
    <dbReference type="NCBI Taxonomy" id="196367"/>
    <lineage>
        <taxon>Bacteria</taxon>
        <taxon>Pseudomonadati</taxon>
        <taxon>Pseudomonadota</taxon>
        <taxon>Betaproteobacteria</taxon>
        <taxon>Burkholderiales</taxon>
        <taxon>Burkholderiaceae</taxon>
        <taxon>Caballeronia</taxon>
    </lineage>
</organism>
<sequence>MSAHALGIPMEHGPHLQIDRLQRTEGPLHDVPRTNSSEAGFSNGALKA</sequence>